<evidence type="ECO:0008006" key="3">
    <source>
        <dbReference type="Google" id="ProtNLM"/>
    </source>
</evidence>
<dbReference type="EMBL" id="BAABGY010000018">
    <property type="protein sequence ID" value="GAA4343743.1"/>
    <property type="molecule type" value="Genomic_DNA"/>
</dbReference>
<organism evidence="1 2">
    <name type="scientific">Flaviaesturariibacter amylovorans</name>
    <dbReference type="NCBI Taxonomy" id="1084520"/>
    <lineage>
        <taxon>Bacteria</taxon>
        <taxon>Pseudomonadati</taxon>
        <taxon>Bacteroidota</taxon>
        <taxon>Chitinophagia</taxon>
        <taxon>Chitinophagales</taxon>
        <taxon>Chitinophagaceae</taxon>
        <taxon>Flaviaestuariibacter</taxon>
    </lineage>
</organism>
<reference evidence="2" key="1">
    <citation type="journal article" date="2019" name="Int. J. Syst. Evol. Microbiol.">
        <title>The Global Catalogue of Microorganisms (GCM) 10K type strain sequencing project: providing services to taxonomists for standard genome sequencing and annotation.</title>
        <authorList>
            <consortium name="The Broad Institute Genomics Platform"/>
            <consortium name="The Broad Institute Genome Sequencing Center for Infectious Disease"/>
            <person name="Wu L."/>
            <person name="Ma J."/>
        </authorList>
    </citation>
    <scope>NUCLEOTIDE SEQUENCE [LARGE SCALE GENOMIC DNA]</scope>
    <source>
        <strain evidence="2">JCM 17919</strain>
    </source>
</reference>
<protein>
    <recommendedName>
        <fullName evidence="3">Universal stress protein</fullName>
    </recommendedName>
</protein>
<sequence length="173" mass="19311">MMHMTQILLPTDLTVRSLWPVHQIARNEAGPAPVIQLVHLLEPPTGIGDLLSARRNKPWEAVPPAFTEALELLRTRYEGRIAGLHFRFLYGSTGRYLRRFVEGAGIDAVYALGDYRYERPLPASLPFEDLLPKCGVPVHYVSLREGALADYQILSSLLYTPEGQAPATMASTR</sequence>
<keyword evidence="2" id="KW-1185">Reference proteome</keyword>
<accession>A0ABP8HSM7</accession>
<evidence type="ECO:0000313" key="2">
    <source>
        <dbReference type="Proteomes" id="UP001501725"/>
    </source>
</evidence>
<proteinExistence type="predicted"/>
<evidence type="ECO:0000313" key="1">
    <source>
        <dbReference type="EMBL" id="GAA4343743.1"/>
    </source>
</evidence>
<comment type="caution">
    <text evidence="1">The sequence shown here is derived from an EMBL/GenBank/DDBJ whole genome shotgun (WGS) entry which is preliminary data.</text>
</comment>
<name>A0ABP8HSM7_9BACT</name>
<gene>
    <name evidence="1" type="ORF">GCM10023184_44220</name>
</gene>
<dbReference type="Proteomes" id="UP001501725">
    <property type="component" value="Unassembled WGS sequence"/>
</dbReference>